<dbReference type="GeneID" id="25289406"/>
<dbReference type="OrthoDB" id="5427350at2759"/>
<evidence type="ECO:0000313" key="2">
    <source>
        <dbReference type="EMBL" id="KIX10254.1"/>
    </source>
</evidence>
<evidence type="ECO:0008006" key="4">
    <source>
        <dbReference type="Google" id="ProtNLM"/>
    </source>
</evidence>
<dbReference type="RefSeq" id="XP_013277390.1">
    <property type="nucleotide sequence ID" value="XM_013421936.1"/>
</dbReference>
<reference evidence="2 3" key="1">
    <citation type="submission" date="2015-01" db="EMBL/GenBank/DDBJ databases">
        <title>The Genome Sequence of Rhinocladiella mackenzie CBS 650.93.</title>
        <authorList>
            <consortium name="The Broad Institute Genomics Platform"/>
            <person name="Cuomo C."/>
            <person name="de Hoog S."/>
            <person name="Gorbushina A."/>
            <person name="Stielow B."/>
            <person name="Teixiera M."/>
            <person name="Abouelleil A."/>
            <person name="Chapman S.B."/>
            <person name="Priest M."/>
            <person name="Young S.K."/>
            <person name="Wortman J."/>
            <person name="Nusbaum C."/>
            <person name="Birren B."/>
        </authorList>
    </citation>
    <scope>NUCLEOTIDE SEQUENCE [LARGE SCALE GENOMIC DNA]</scope>
    <source>
        <strain evidence="2 3">CBS 650.93</strain>
    </source>
</reference>
<dbReference type="InterPro" id="IPR053143">
    <property type="entry name" value="Arylsulfate_ST"/>
</dbReference>
<keyword evidence="1" id="KW-1133">Transmembrane helix</keyword>
<feature type="transmembrane region" description="Helical" evidence="1">
    <location>
        <begin position="9"/>
        <end position="37"/>
    </location>
</feature>
<gene>
    <name evidence="2" type="ORF">Z518_01335</name>
</gene>
<feature type="transmembrane region" description="Helical" evidence="1">
    <location>
        <begin position="525"/>
        <end position="544"/>
    </location>
</feature>
<dbReference type="InterPro" id="IPR011047">
    <property type="entry name" value="Quinoprotein_ADH-like_sf"/>
</dbReference>
<dbReference type="SUPFAM" id="SSF50998">
    <property type="entry name" value="Quinoprotein alcohol dehydrogenase-like"/>
    <property type="match status" value="1"/>
</dbReference>
<dbReference type="AlphaFoldDB" id="A0A0D2IW33"/>
<keyword evidence="3" id="KW-1185">Reference proteome</keyword>
<evidence type="ECO:0000313" key="3">
    <source>
        <dbReference type="Proteomes" id="UP000053617"/>
    </source>
</evidence>
<dbReference type="Proteomes" id="UP000053617">
    <property type="component" value="Unassembled WGS sequence"/>
</dbReference>
<name>A0A0D2IW33_9EURO</name>
<dbReference type="HOGENOM" id="CLU_018249_0_1_1"/>
<dbReference type="PANTHER" id="PTHR35340:SF5">
    <property type="entry name" value="ASST-DOMAIN-CONTAINING PROTEIN"/>
    <property type="match status" value="1"/>
</dbReference>
<accession>A0A0D2IW33</accession>
<organism evidence="2 3">
    <name type="scientific">Rhinocladiella mackenziei CBS 650.93</name>
    <dbReference type="NCBI Taxonomy" id="1442369"/>
    <lineage>
        <taxon>Eukaryota</taxon>
        <taxon>Fungi</taxon>
        <taxon>Dikarya</taxon>
        <taxon>Ascomycota</taxon>
        <taxon>Pezizomycotina</taxon>
        <taxon>Eurotiomycetes</taxon>
        <taxon>Chaetothyriomycetidae</taxon>
        <taxon>Chaetothyriales</taxon>
        <taxon>Herpotrichiellaceae</taxon>
        <taxon>Rhinocladiella</taxon>
    </lineage>
</organism>
<evidence type="ECO:0000256" key="1">
    <source>
        <dbReference type="SAM" id="Phobius"/>
    </source>
</evidence>
<dbReference type="EMBL" id="KN847475">
    <property type="protein sequence ID" value="KIX10254.1"/>
    <property type="molecule type" value="Genomic_DNA"/>
</dbReference>
<proteinExistence type="predicted"/>
<sequence>MKLPTTRLLLIPLAIVVGGIAIFLTISHVIIPLFLWFSPTLNPYLYDWGLYGAFPSQTFITNGFASPRIVTIKEEGGCDGGLVFLTIQGDSVRQGGPAIFNSKNQLVWATTDYKYTMNFQPQLYQGKQYLTFWSGRKEGTLGLGSYYMLDESYRVAHEVSAVGDNLHGDLHEFKITQDDTALMTFYNVTPADLSSLGKFSNGWLIDSGFQEVDIETGNLLFEWRASDHFQVSETFMTNPFGGYIKSIPFDFFHINSVDKDSQGNYLISSRHTHTITCISPKGETLWILGGERNQFEDLSGGDALNFRWQHDARWVSEEEGIITLFDNKEAGPLHVDGPYSRGMMLKLDIAHKTVTLLHDYVSLQQGRAPSQGSVQFLREKNHVFVGWGHYPALSEFDADGNLLCETHYGASRLHFFGRVVSYRAFKNSDWVGKPLDPPVAKIQDQTLFVSWNGATEVSAWTLQGAEAQDGENEFIDLDIVDKDEFEESFDLSSLTGYSRFRVAALDKNGQLLGLSPVVTPQREGGWWSFLLVVFLWALVIRAGWSGYKWLSNRSDRIGLSWKGYLPLRNSA</sequence>
<keyword evidence="1" id="KW-0472">Membrane</keyword>
<keyword evidence="1" id="KW-0812">Transmembrane</keyword>
<dbReference type="InterPro" id="IPR039535">
    <property type="entry name" value="ASST-like"/>
</dbReference>
<dbReference type="Pfam" id="PF14269">
    <property type="entry name" value="Arylsulfotran_2"/>
    <property type="match status" value="1"/>
</dbReference>
<protein>
    <recommendedName>
        <fullName evidence="4">Arylsulfotransferase</fullName>
    </recommendedName>
</protein>
<dbReference type="PANTHER" id="PTHR35340">
    <property type="entry name" value="PQQ ENZYME REPEAT PROTEIN-RELATED"/>
    <property type="match status" value="1"/>
</dbReference>
<dbReference type="VEuPathDB" id="FungiDB:Z518_01335"/>